<comment type="caution">
    <text evidence="1">The sequence shown here is derived from an EMBL/GenBank/DDBJ whole genome shotgun (WGS) entry which is preliminary data.</text>
</comment>
<proteinExistence type="predicted"/>
<reference evidence="1 2" key="2">
    <citation type="submission" date="2023-11" db="EMBL/GenBank/DDBJ databases">
        <authorList>
            <person name="Lara A.C."/>
            <person name="Chronakova A."/>
        </authorList>
    </citation>
    <scope>NUCLEOTIDE SEQUENCE [LARGE SCALE GENOMIC DNA]</scope>
    <source>
        <strain evidence="1 2">BCCO 10_0856</strain>
    </source>
</reference>
<dbReference type="RefSeq" id="WP_319964135.1">
    <property type="nucleotide sequence ID" value="NZ_JAXAVW010000002.1"/>
</dbReference>
<name>A0ABU4STA4_9PSEU</name>
<dbReference type="Proteomes" id="UP001285521">
    <property type="component" value="Unassembled WGS sequence"/>
</dbReference>
<gene>
    <name evidence="1" type="ORF">SK803_02860</name>
</gene>
<keyword evidence="2" id="KW-1185">Reference proteome</keyword>
<reference evidence="1 2" key="1">
    <citation type="submission" date="2023-11" db="EMBL/GenBank/DDBJ databases">
        <title>Lentzea sokolovensis, sp. nov., Lentzea kristufkii, sp. nov., and Lentzea miocenensis, sp. nov., rare actinobacteria from Sokolov Coal Basin, Miocene lacustrine sediment, Czech Republic.</title>
        <authorList>
            <person name="Lara A."/>
            <person name="Kotroba L."/>
            <person name="Nouioui I."/>
            <person name="Neumann-Schaal M."/>
            <person name="Mast Y."/>
            <person name="Chronakova A."/>
        </authorList>
    </citation>
    <scope>NUCLEOTIDE SEQUENCE [LARGE SCALE GENOMIC DNA]</scope>
    <source>
        <strain evidence="1 2">BCCO 10_0856</strain>
    </source>
</reference>
<dbReference type="EMBL" id="JAXAVW010000002">
    <property type="protein sequence ID" value="MDX8029130.1"/>
    <property type="molecule type" value="Genomic_DNA"/>
</dbReference>
<organism evidence="1 2">
    <name type="scientific">Lentzea miocenica</name>
    <dbReference type="NCBI Taxonomy" id="3095431"/>
    <lineage>
        <taxon>Bacteria</taxon>
        <taxon>Bacillati</taxon>
        <taxon>Actinomycetota</taxon>
        <taxon>Actinomycetes</taxon>
        <taxon>Pseudonocardiales</taxon>
        <taxon>Pseudonocardiaceae</taxon>
        <taxon>Lentzea</taxon>
    </lineage>
</organism>
<evidence type="ECO:0000313" key="2">
    <source>
        <dbReference type="Proteomes" id="UP001285521"/>
    </source>
</evidence>
<sequence length="63" mass="6937">MPGQWESQAAAEKVVEWWVRDAVVNPKLSFELGDVFRDQQEVDAVGAVAGQVQALLIRQTAVV</sequence>
<accession>A0ABU4STA4</accession>
<protein>
    <submittedName>
        <fullName evidence="1">Uncharacterized protein</fullName>
    </submittedName>
</protein>
<evidence type="ECO:0000313" key="1">
    <source>
        <dbReference type="EMBL" id="MDX8029130.1"/>
    </source>
</evidence>